<gene>
    <name evidence="8" type="ORF">G5635_05205</name>
    <name evidence="9" type="ORF">QPR60_12320</name>
</gene>
<dbReference type="InterPro" id="IPR001845">
    <property type="entry name" value="HTH_ArsR_DNA-bd_dom"/>
</dbReference>
<dbReference type="SUPFAM" id="SSF46785">
    <property type="entry name" value="Winged helix' DNA-binding domain"/>
    <property type="match status" value="1"/>
</dbReference>
<dbReference type="GeneID" id="93199134"/>
<dbReference type="GO" id="GO:0046685">
    <property type="term" value="P:response to arsenic-containing substance"/>
    <property type="evidence" value="ECO:0007669"/>
    <property type="project" value="UniProtKB-KW"/>
</dbReference>
<dbReference type="FunFam" id="1.10.10.10:FF:000279">
    <property type="entry name" value="Transcriptional regulator, ArsR family"/>
    <property type="match status" value="1"/>
</dbReference>
<evidence type="ECO:0000256" key="6">
    <source>
        <dbReference type="ARBA" id="ARBA00039566"/>
    </source>
</evidence>
<evidence type="ECO:0000313" key="9">
    <source>
        <dbReference type="EMBL" id="WMB09405.1"/>
    </source>
</evidence>
<dbReference type="PRINTS" id="PR00778">
    <property type="entry name" value="HTHARSR"/>
</dbReference>
<dbReference type="PROSITE" id="PS50987">
    <property type="entry name" value="HTH_ARSR_2"/>
    <property type="match status" value="1"/>
</dbReference>
<dbReference type="GO" id="GO:0003700">
    <property type="term" value="F:DNA-binding transcription factor activity"/>
    <property type="evidence" value="ECO:0007669"/>
    <property type="project" value="InterPro"/>
</dbReference>
<dbReference type="Proteomes" id="UP001229386">
    <property type="component" value="Chromosome"/>
</dbReference>
<dbReference type="InterPro" id="IPR036388">
    <property type="entry name" value="WH-like_DNA-bd_sf"/>
</dbReference>
<dbReference type="NCBIfam" id="NF033788">
    <property type="entry name" value="HTH_metalloreg"/>
    <property type="match status" value="1"/>
</dbReference>
<keyword evidence="4" id="KW-0238">DNA-binding</keyword>
<feature type="domain" description="HTH arsR-type" evidence="7">
    <location>
        <begin position="1"/>
        <end position="89"/>
    </location>
</feature>
<evidence type="ECO:0000256" key="3">
    <source>
        <dbReference type="ARBA" id="ARBA00023015"/>
    </source>
</evidence>
<evidence type="ECO:0000256" key="4">
    <source>
        <dbReference type="ARBA" id="ARBA00023125"/>
    </source>
</evidence>
<dbReference type="InterPro" id="IPR036390">
    <property type="entry name" value="WH_DNA-bd_sf"/>
</dbReference>
<dbReference type="PANTHER" id="PTHR33154:SF18">
    <property type="entry name" value="ARSENICAL RESISTANCE OPERON REPRESSOR"/>
    <property type="match status" value="1"/>
</dbReference>
<dbReference type="EMBL" id="JAAJRM010000001">
    <property type="protein sequence ID" value="NGF41816.1"/>
    <property type="molecule type" value="Genomic_DNA"/>
</dbReference>
<evidence type="ECO:0000313" key="8">
    <source>
        <dbReference type="EMBL" id="NGF41816.1"/>
    </source>
</evidence>
<comment type="subunit">
    <text evidence="1">Binds DNA as a homodimer.</text>
</comment>
<sequence>MLPVQLFKLLADETRTTIILLLREAGELCVCELCSVTNQSQPKVSRHIALLRDAGLVLDRREGKWIYYRLSPHMAAWAASIIDTAWSSQRDEVRQSLNNVNTAVCG</sequence>
<organism evidence="8">
    <name type="scientific">Enterobacter hormaechei</name>
    <dbReference type="NCBI Taxonomy" id="158836"/>
    <lineage>
        <taxon>Bacteria</taxon>
        <taxon>Pseudomonadati</taxon>
        <taxon>Pseudomonadota</taxon>
        <taxon>Gammaproteobacteria</taxon>
        <taxon>Enterobacterales</taxon>
        <taxon>Enterobacteriaceae</taxon>
        <taxon>Enterobacter</taxon>
        <taxon>Enterobacter cloacae complex</taxon>
    </lineage>
</organism>
<evidence type="ECO:0000256" key="2">
    <source>
        <dbReference type="ARBA" id="ARBA00022849"/>
    </source>
</evidence>
<dbReference type="SMART" id="SM00418">
    <property type="entry name" value="HTH_ARSR"/>
    <property type="match status" value="1"/>
</dbReference>
<reference evidence="8" key="1">
    <citation type="submission" date="2020-02" db="EMBL/GenBank/DDBJ databases">
        <title>WGS of Carbapenem-Resistant Enterobacteriaceae.</title>
        <authorList>
            <person name="Tokajian S."/>
            <person name="El Chaar M."/>
            <person name="El Khoury M."/>
        </authorList>
    </citation>
    <scope>NUCLEOTIDE SEQUENCE</scope>
    <source>
        <strain evidence="8">EHM_71</strain>
    </source>
</reference>
<keyword evidence="3" id="KW-0805">Transcription regulation</keyword>
<evidence type="ECO:0000256" key="5">
    <source>
        <dbReference type="ARBA" id="ARBA00023163"/>
    </source>
</evidence>
<dbReference type="Gene3D" id="1.10.10.10">
    <property type="entry name" value="Winged helix-like DNA-binding domain superfamily/Winged helix DNA-binding domain"/>
    <property type="match status" value="1"/>
</dbReference>
<dbReference type="EMBL" id="CP126746">
    <property type="protein sequence ID" value="WMB09405.1"/>
    <property type="molecule type" value="Genomic_DNA"/>
</dbReference>
<dbReference type="AlphaFoldDB" id="A0A6G4MKY7"/>
<keyword evidence="5" id="KW-0804">Transcription</keyword>
<dbReference type="GO" id="GO:0003677">
    <property type="term" value="F:DNA binding"/>
    <property type="evidence" value="ECO:0007669"/>
    <property type="project" value="UniProtKB-KW"/>
</dbReference>
<name>A0A6G4MKY7_9ENTR</name>
<reference evidence="9" key="2">
    <citation type="journal article" date="2023" name="J. Antimicrob. Chemother.">
        <title>Emergence of OXA-48-producing Enterobacter hormaechei in a Swiss companion animal clinic and their genetic relationship to clinical human isolates.</title>
        <authorList>
            <person name="Dona V."/>
            <person name="Nordmann P."/>
            <person name="Kittl S."/>
            <person name="Schuller S."/>
            <person name="Bouvier M."/>
            <person name="Poirel L."/>
            <person name="Endimiani A."/>
            <person name="Perreten V."/>
        </authorList>
    </citation>
    <scope>NUCLEOTIDE SEQUENCE</scope>
    <source>
        <strain evidence="9">Ehh_25</strain>
    </source>
</reference>
<dbReference type="Pfam" id="PF01022">
    <property type="entry name" value="HTH_5"/>
    <property type="match status" value="1"/>
</dbReference>
<dbReference type="InterPro" id="IPR051081">
    <property type="entry name" value="HTH_MetalResp_TranReg"/>
</dbReference>
<evidence type="ECO:0000256" key="1">
    <source>
        <dbReference type="ARBA" id="ARBA00011432"/>
    </source>
</evidence>
<dbReference type="RefSeq" id="WP_006810860.1">
    <property type="nucleotide sequence ID" value="NZ_CABGWS010000002.1"/>
</dbReference>
<dbReference type="NCBIfam" id="NF007528">
    <property type="entry name" value="PRK10141.1"/>
    <property type="match status" value="1"/>
</dbReference>
<protein>
    <recommendedName>
        <fullName evidence="6">Arsenical resistance operon repressor</fullName>
    </recommendedName>
</protein>
<keyword evidence="2" id="KW-0059">Arsenical resistance</keyword>
<accession>A0A6G4MKY7</accession>
<proteinExistence type="predicted"/>
<evidence type="ECO:0000259" key="7">
    <source>
        <dbReference type="PROSITE" id="PS50987"/>
    </source>
</evidence>
<dbReference type="CDD" id="cd00090">
    <property type="entry name" value="HTH_ARSR"/>
    <property type="match status" value="1"/>
</dbReference>
<dbReference type="InterPro" id="IPR011991">
    <property type="entry name" value="ArsR-like_HTH"/>
</dbReference>
<dbReference type="PANTHER" id="PTHR33154">
    <property type="entry name" value="TRANSCRIPTIONAL REGULATOR, ARSR FAMILY"/>
    <property type="match status" value="1"/>
</dbReference>